<dbReference type="EMBL" id="JACASF010000013">
    <property type="protein sequence ID" value="KAF6437907.1"/>
    <property type="molecule type" value="Genomic_DNA"/>
</dbReference>
<keyword evidence="1" id="KW-1133">Transmembrane helix</keyword>
<dbReference type="Proteomes" id="UP000550707">
    <property type="component" value="Unassembled WGS sequence"/>
</dbReference>
<name>A0A7J8EQZ7_MOLMO</name>
<keyword evidence="3" id="KW-1185">Reference proteome</keyword>
<evidence type="ECO:0000313" key="3">
    <source>
        <dbReference type="Proteomes" id="UP000550707"/>
    </source>
</evidence>
<dbReference type="AlphaFoldDB" id="A0A7J8EQZ7"/>
<evidence type="ECO:0000313" key="2">
    <source>
        <dbReference type="EMBL" id="KAF6437907.1"/>
    </source>
</evidence>
<reference evidence="2 3" key="1">
    <citation type="journal article" date="2020" name="Nature">
        <title>Six reference-quality genomes reveal evolution of bat adaptations.</title>
        <authorList>
            <person name="Jebb D."/>
            <person name="Huang Z."/>
            <person name="Pippel M."/>
            <person name="Hughes G.M."/>
            <person name="Lavrichenko K."/>
            <person name="Devanna P."/>
            <person name="Winkler S."/>
            <person name="Jermiin L.S."/>
            <person name="Skirmuntt E.C."/>
            <person name="Katzourakis A."/>
            <person name="Burkitt-Gray L."/>
            <person name="Ray D.A."/>
            <person name="Sullivan K.A.M."/>
            <person name="Roscito J.G."/>
            <person name="Kirilenko B.M."/>
            <person name="Davalos L.M."/>
            <person name="Corthals A.P."/>
            <person name="Power M.L."/>
            <person name="Jones G."/>
            <person name="Ransome R.D."/>
            <person name="Dechmann D.K.N."/>
            <person name="Locatelli A.G."/>
            <person name="Puechmaille S.J."/>
            <person name="Fedrigo O."/>
            <person name="Jarvis E.D."/>
            <person name="Hiller M."/>
            <person name="Vernes S.C."/>
            <person name="Myers E.W."/>
            <person name="Teeling E.C."/>
        </authorList>
    </citation>
    <scope>NUCLEOTIDE SEQUENCE [LARGE SCALE GENOMIC DNA]</scope>
    <source>
        <strain evidence="2">MMolMol1</strain>
        <tissue evidence="2">Muscle</tissue>
    </source>
</reference>
<evidence type="ECO:0000256" key="1">
    <source>
        <dbReference type="SAM" id="Phobius"/>
    </source>
</evidence>
<dbReference type="InParanoid" id="A0A7J8EQZ7"/>
<keyword evidence="1" id="KW-0472">Membrane</keyword>
<comment type="caution">
    <text evidence="2">The sequence shown here is derived from an EMBL/GenBank/DDBJ whole genome shotgun (WGS) entry which is preliminary data.</text>
</comment>
<keyword evidence="1" id="KW-0812">Transmembrane</keyword>
<feature type="transmembrane region" description="Helical" evidence="1">
    <location>
        <begin position="90"/>
        <end position="112"/>
    </location>
</feature>
<organism evidence="2 3">
    <name type="scientific">Molossus molossus</name>
    <name type="common">Pallas' mastiff bat</name>
    <name type="synonym">Vespertilio molossus</name>
    <dbReference type="NCBI Taxonomy" id="27622"/>
    <lineage>
        <taxon>Eukaryota</taxon>
        <taxon>Metazoa</taxon>
        <taxon>Chordata</taxon>
        <taxon>Craniata</taxon>
        <taxon>Vertebrata</taxon>
        <taxon>Euteleostomi</taxon>
        <taxon>Mammalia</taxon>
        <taxon>Eutheria</taxon>
        <taxon>Laurasiatheria</taxon>
        <taxon>Chiroptera</taxon>
        <taxon>Yangochiroptera</taxon>
        <taxon>Molossidae</taxon>
        <taxon>Molossus</taxon>
    </lineage>
</organism>
<gene>
    <name evidence="2" type="ORF">HJG59_008637</name>
</gene>
<proteinExistence type="predicted"/>
<protein>
    <submittedName>
        <fullName evidence="2">Uncharacterized protein</fullName>
    </submittedName>
</protein>
<accession>A0A7J8EQZ7</accession>
<sequence length="122" mass="13778">MHTRARTRTHTPMCMCAHSARTCTHSACTCTHSARTCTHSAHIQHTCAHTCTQCTRTHTGTAREVAWSPLSGHIRLSLDSWVLTSARPHFMFLGLRFLLCITGVILLPHKFYCQETEMRSKV</sequence>